<name>A0ACB7Z5P5_9ERIC</name>
<protein>
    <submittedName>
        <fullName evidence="1">Uncharacterized protein</fullName>
    </submittedName>
</protein>
<sequence>MPIEMPKGLPFSVDTWTPSSKTKRHHFLTHAHKDHSQGISTHFSYPIYSTHLTKTLTLQYFPQLDGKVFVNIEVGQRLVIDDPDGDFSVTAFDANHCPGAVMFLFEGNFGNILHTGDCRLTPECLQSLPEKYVGQKGKEPKCRLDYVFLDCTFGKSSMKMPSKYSAVRKVISCIWKHPNAQVVYLTCDLLGQEEILVEVSKTFGSKIFVDKDKNPECFHFLTLIAPEIISKDPSSRFHVLEGFPKLYERAQAKFAEAEANFQPEPLIIRASSQWFVFDDELLETESQKKGRSSRAVRDHFGVWHICYSMHSSREELEWAMQILAPKRVVSTTPSCRALELDYVKKNCFSKLASDDPLWKLLDIRLEVSPTDTCPVLVEDPIKPIGESQLQPVKTSISREQLLTLSPPSKRPPVTLFGRARLGGHTEFAFPPEENKIKATQDETSRSVSDKGERQSSFQEDVFRLEHEKSFENKTDITETHCGISVDIERQFEVECENPLGNKVEAAEVECERPVLVKDAEIRLSGYSSVGSSQSFSENFRKLYRSMNVAVPRPLPSLVELMKATKRTKRVQ</sequence>
<evidence type="ECO:0000313" key="1">
    <source>
        <dbReference type="EMBL" id="KAH7861283.1"/>
    </source>
</evidence>
<keyword evidence="2" id="KW-1185">Reference proteome</keyword>
<accession>A0ACB7Z5P5</accession>
<reference evidence="1 2" key="1">
    <citation type="journal article" date="2021" name="Hortic Res">
        <title>High-quality reference genome and annotation aids understanding of berry development for evergreen blueberry (Vaccinium darrowii).</title>
        <authorList>
            <person name="Yu J."/>
            <person name="Hulse-Kemp A.M."/>
            <person name="Babiker E."/>
            <person name="Staton M."/>
        </authorList>
    </citation>
    <scope>NUCLEOTIDE SEQUENCE [LARGE SCALE GENOMIC DNA]</scope>
    <source>
        <strain evidence="2">cv. NJ 8807/NJ 8810</strain>
        <tissue evidence="1">Young leaf</tissue>
    </source>
</reference>
<proteinExistence type="predicted"/>
<dbReference type="EMBL" id="CM037154">
    <property type="protein sequence ID" value="KAH7861283.1"/>
    <property type="molecule type" value="Genomic_DNA"/>
</dbReference>
<gene>
    <name evidence="1" type="ORF">Vadar_024170</name>
</gene>
<dbReference type="Proteomes" id="UP000828048">
    <property type="component" value="Chromosome 4"/>
</dbReference>
<evidence type="ECO:0000313" key="2">
    <source>
        <dbReference type="Proteomes" id="UP000828048"/>
    </source>
</evidence>
<organism evidence="1 2">
    <name type="scientific">Vaccinium darrowii</name>
    <dbReference type="NCBI Taxonomy" id="229202"/>
    <lineage>
        <taxon>Eukaryota</taxon>
        <taxon>Viridiplantae</taxon>
        <taxon>Streptophyta</taxon>
        <taxon>Embryophyta</taxon>
        <taxon>Tracheophyta</taxon>
        <taxon>Spermatophyta</taxon>
        <taxon>Magnoliopsida</taxon>
        <taxon>eudicotyledons</taxon>
        <taxon>Gunneridae</taxon>
        <taxon>Pentapetalae</taxon>
        <taxon>asterids</taxon>
        <taxon>Ericales</taxon>
        <taxon>Ericaceae</taxon>
        <taxon>Vaccinioideae</taxon>
        <taxon>Vaccinieae</taxon>
        <taxon>Vaccinium</taxon>
    </lineage>
</organism>
<comment type="caution">
    <text evidence="1">The sequence shown here is derived from an EMBL/GenBank/DDBJ whole genome shotgun (WGS) entry which is preliminary data.</text>
</comment>